<organism evidence="5 6">
    <name type="scientific">Niastella populi</name>
    <dbReference type="NCBI Taxonomy" id="550983"/>
    <lineage>
        <taxon>Bacteria</taxon>
        <taxon>Pseudomonadati</taxon>
        <taxon>Bacteroidota</taxon>
        <taxon>Chitinophagia</taxon>
        <taxon>Chitinophagales</taxon>
        <taxon>Chitinophagaceae</taxon>
        <taxon>Niastella</taxon>
    </lineage>
</organism>
<gene>
    <name evidence="5" type="ORF">A4R26_23120</name>
</gene>
<dbReference type="SMART" id="SM00342">
    <property type="entry name" value="HTH_ARAC"/>
    <property type="match status" value="1"/>
</dbReference>
<dbReference type="Pfam" id="PF20240">
    <property type="entry name" value="DUF6597"/>
    <property type="match status" value="1"/>
</dbReference>
<evidence type="ECO:0000313" key="5">
    <source>
        <dbReference type="EMBL" id="OQP57996.1"/>
    </source>
</evidence>
<keyword evidence="6" id="KW-1185">Reference proteome</keyword>
<protein>
    <recommendedName>
        <fullName evidence="4">HTH araC/xylS-type domain-containing protein</fullName>
    </recommendedName>
</protein>
<dbReference type="InterPro" id="IPR009057">
    <property type="entry name" value="Homeodomain-like_sf"/>
</dbReference>
<evidence type="ECO:0000256" key="1">
    <source>
        <dbReference type="ARBA" id="ARBA00023015"/>
    </source>
</evidence>
<dbReference type="InterPro" id="IPR050204">
    <property type="entry name" value="AraC_XylS_family_regulators"/>
</dbReference>
<keyword evidence="3" id="KW-0804">Transcription</keyword>
<dbReference type="InterPro" id="IPR046532">
    <property type="entry name" value="DUF6597"/>
</dbReference>
<proteinExistence type="predicted"/>
<dbReference type="InterPro" id="IPR020449">
    <property type="entry name" value="Tscrpt_reg_AraC-type_HTH"/>
</dbReference>
<dbReference type="GO" id="GO:0043565">
    <property type="term" value="F:sequence-specific DNA binding"/>
    <property type="evidence" value="ECO:0007669"/>
    <property type="project" value="InterPro"/>
</dbReference>
<dbReference type="PANTHER" id="PTHR46796">
    <property type="entry name" value="HTH-TYPE TRANSCRIPTIONAL ACTIVATOR RHAS-RELATED"/>
    <property type="match status" value="1"/>
</dbReference>
<dbReference type="Gene3D" id="1.10.10.60">
    <property type="entry name" value="Homeodomain-like"/>
    <property type="match status" value="1"/>
</dbReference>
<dbReference type="EMBL" id="LWBP01000189">
    <property type="protein sequence ID" value="OQP57996.1"/>
    <property type="molecule type" value="Genomic_DNA"/>
</dbReference>
<dbReference type="PRINTS" id="PR00032">
    <property type="entry name" value="HTHARAC"/>
</dbReference>
<evidence type="ECO:0000259" key="4">
    <source>
        <dbReference type="PROSITE" id="PS01124"/>
    </source>
</evidence>
<keyword evidence="2" id="KW-0238">DNA-binding</keyword>
<dbReference type="PROSITE" id="PS01124">
    <property type="entry name" value="HTH_ARAC_FAMILY_2"/>
    <property type="match status" value="1"/>
</dbReference>
<dbReference type="SUPFAM" id="SSF46689">
    <property type="entry name" value="Homeodomain-like"/>
    <property type="match status" value="1"/>
</dbReference>
<name>A0A1V9FIE9_9BACT</name>
<dbReference type="InterPro" id="IPR018060">
    <property type="entry name" value="HTH_AraC"/>
</dbReference>
<dbReference type="AlphaFoldDB" id="A0A1V9FIE9"/>
<accession>A0A1V9FIE9</accession>
<dbReference type="RefSeq" id="WP_081166502.1">
    <property type="nucleotide sequence ID" value="NZ_LWBP01000189.1"/>
</dbReference>
<feature type="domain" description="HTH araC/xylS-type" evidence="4">
    <location>
        <begin position="157"/>
        <end position="259"/>
    </location>
</feature>
<sequence>MDYRIVLPPENLRPFVRYFWVLENNGNAGSVETFSPLADGSPGIMFQPPDKGTFYLEDQKQLPSVLLYGQTIQPAKMILSGKLNTIGICLQPHALQSVFGLDANELTGTCVDMGLVQHKKEKNLLEKLMGATTIEEQINLFSSSLSNSVQHTGDKQDAITKFAVTEIFRGKGAVSFNALLKQLQLSERTLERRFKQSIGVSAKLFSRICRFQESLNQLRKNNYQKLSDIAYENGYSDQSHFIRTFREFTGVSPFDYKKQLNEVAENFPKVKEE</sequence>
<evidence type="ECO:0000256" key="2">
    <source>
        <dbReference type="ARBA" id="ARBA00023125"/>
    </source>
</evidence>
<dbReference type="PANTHER" id="PTHR46796:SF13">
    <property type="entry name" value="HTH-TYPE TRANSCRIPTIONAL ACTIVATOR RHAS"/>
    <property type="match status" value="1"/>
</dbReference>
<reference evidence="6" key="1">
    <citation type="submission" date="2016-04" db="EMBL/GenBank/DDBJ databases">
        <authorList>
            <person name="Chen L."/>
            <person name="Zhuang W."/>
            <person name="Wang G."/>
        </authorList>
    </citation>
    <scope>NUCLEOTIDE SEQUENCE [LARGE SCALE GENOMIC DNA]</scope>
    <source>
        <strain evidence="6">208</strain>
    </source>
</reference>
<evidence type="ECO:0000256" key="3">
    <source>
        <dbReference type="ARBA" id="ARBA00023163"/>
    </source>
</evidence>
<dbReference type="Pfam" id="PF12833">
    <property type="entry name" value="HTH_18"/>
    <property type="match status" value="1"/>
</dbReference>
<dbReference type="OrthoDB" id="323290at2"/>
<evidence type="ECO:0000313" key="6">
    <source>
        <dbReference type="Proteomes" id="UP000192276"/>
    </source>
</evidence>
<comment type="caution">
    <text evidence="5">The sequence shown here is derived from an EMBL/GenBank/DDBJ whole genome shotgun (WGS) entry which is preliminary data.</text>
</comment>
<keyword evidence="1" id="KW-0805">Transcription regulation</keyword>
<dbReference type="GO" id="GO:0003700">
    <property type="term" value="F:DNA-binding transcription factor activity"/>
    <property type="evidence" value="ECO:0007669"/>
    <property type="project" value="InterPro"/>
</dbReference>
<dbReference type="Proteomes" id="UP000192276">
    <property type="component" value="Unassembled WGS sequence"/>
</dbReference>